<feature type="region of interest" description="Disordered" evidence="1">
    <location>
        <begin position="121"/>
        <end position="142"/>
    </location>
</feature>
<dbReference type="RefSeq" id="XP_028381130.1">
    <property type="nucleotide sequence ID" value="XM_028525329.1"/>
</dbReference>
<feature type="region of interest" description="Disordered" evidence="1">
    <location>
        <begin position="1"/>
        <end position="34"/>
    </location>
</feature>
<keyword evidence="2" id="KW-0472">Membrane</keyword>
<reference evidence="2 4" key="1">
    <citation type="journal article" date="2020" name="Nature">
        <title>Six reference-quality genomes reveal evolution of bat adaptations.</title>
        <authorList>
            <person name="Jebb D."/>
            <person name="Huang Z."/>
            <person name="Pippel M."/>
            <person name="Hughes G.M."/>
            <person name="Lavrichenko K."/>
            <person name="Devanna P."/>
            <person name="Winkler S."/>
            <person name="Jermiin L.S."/>
            <person name="Skirmuntt E.C."/>
            <person name="Katzourakis A."/>
            <person name="Burkitt-Gray L."/>
            <person name="Ray D.A."/>
            <person name="Sullivan K.A.M."/>
            <person name="Roscito J.G."/>
            <person name="Kirilenko B.M."/>
            <person name="Davalos L.M."/>
            <person name="Corthals A.P."/>
            <person name="Power M.L."/>
            <person name="Jones G."/>
            <person name="Ransome R.D."/>
            <person name="Dechmann D.K.N."/>
            <person name="Locatelli A.G."/>
            <person name="Puechmaille S.J."/>
            <person name="Fedrigo O."/>
            <person name="Jarvis E.D."/>
            <person name="Hiller M."/>
            <person name="Vernes S.C."/>
            <person name="Myers E.W."/>
            <person name="Teeling E.C."/>
        </authorList>
    </citation>
    <scope>NUCLEOTIDE SEQUENCE [LARGE SCALE GENOMIC DNA]</scope>
    <source>
        <strain evidence="2">Bat1K_MPI-CBG_1</strain>
    </source>
</reference>
<dbReference type="Proteomes" id="UP000504628">
    <property type="component" value="Chromosome 10"/>
</dbReference>
<dbReference type="GeneID" id="114507525"/>
<dbReference type="KEGG" id="pdic:114507525"/>
<evidence type="ECO:0000313" key="5">
    <source>
        <dbReference type="RefSeq" id="XP_028381130.1"/>
    </source>
</evidence>
<evidence type="ECO:0000313" key="2">
    <source>
        <dbReference type="EMBL" id="KAF6086609.1"/>
    </source>
</evidence>
<feature type="region of interest" description="Disordered" evidence="1">
    <location>
        <begin position="160"/>
        <end position="185"/>
    </location>
</feature>
<organism evidence="3 5">
    <name type="scientific">Phyllostomus discolor</name>
    <name type="common">pale spear-nosed bat</name>
    <dbReference type="NCBI Taxonomy" id="89673"/>
    <lineage>
        <taxon>Eukaryota</taxon>
        <taxon>Metazoa</taxon>
        <taxon>Chordata</taxon>
        <taxon>Craniata</taxon>
        <taxon>Vertebrata</taxon>
        <taxon>Euteleostomi</taxon>
        <taxon>Mammalia</taxon>
        <taxon>Eutheria</taxon>
        <taxon>Laurasiatheria</taxon>
        <taxon>Chiroptera</taxon>
        <taxon>Yangochiroptera</taxon>
        <taxon>Phyllostomidae</taxon>
        <taxon>Phyllostominae</taxon>
        <taxon>Phyllostomus</taxon>
    </lineage>
</organism>
<accession>A0A6J2MT79</accession>
<keyword evidence="2" id="KW-0812">Transmembrane</keyword>
<gene>
    <name evidence="5" type="primary">POM121L12</name>
    <name evidence="2" type="ORF">HJG60_015305</name>
</gene>
<dbReference type="Proteomes" id="UP000664940">
    <property type="component" value="Unassembled WGS sequence"/>
</dbReference>
<protein>
    <submittedName>
        <fullName evidence="2">POM121 transmembrane nucleoporin like 12</fullName>
    </submittedName>
    <submittedName>
        <fullName evidence="5">POM121-like protein 12</fullName>
    </submittedName>
</protein>
<reference evidence="5" key="2">
    <citation type="submission" date="2025-04" db="UniProtKB">
        <authorList>
            <consortium name="RefSeq"/>
        </authorList>
    </citation>
    <scope>IDENTIFICATION</scope>
    <source>
        <tissue evidence="5">Muscle</tissue>
    </source>
</reference>
<dbReference type="CTD" id="285877"/>
<sequence>MGSYLSSPQSTLQPLAQGTPNPWPGLARAQEGDLKGRCIRSRPFPQMPRDWGPAQPQRVVTEAWVRLPATAPPGATAERSCTWESYTKWRLVSPRSPRRTSSPVTIKIAPLEHKGVLCAPPEQGARPAGSPPTEERGDPCAKETVLRALRRCKKGKRKFDGPLWFETPEGSGGTPGPPPRPSAFKPLARNGVVPHYMPRPVPLERSLCS</sequence>
<evidence type="ECO:0000256" key="1">
    <source>
        <dbReference type="SAM" id="MobiDB-lite"/>
    </source>
</evidence>
<proteinExistence type="predicted"/>
<evidence type="ECO:0000313" key="4">
    <source>
        <dbReference type="Proteomes" id="UP000664940"/>
    </source>
</evidence>
<dbReference type="EMBL" id="JABVXQ010000011">
    <property type="protein sequence ID" value="KAF6086609.1"/>
    <property type="molecule type" value="Genomic_DNA"/>
</dbReference>
<name>A0A6J2MT79_9CHIR</name>
<feature type="compositionally biased region" description="Polar residues" evidence="1">
    <location>
        <begin position="1"/>
        <end position="20"/>
    </location>
</feature>
<dbReference type="AlphaFoldDB" id="A0A6J2MT79"/>
<keyword evidence="3" id="KW-1185">Reference proteome</keyword>
<feature type="compositionally biased region" description="Basic and acidic residues" evidence="1">
    <location>
        <begin position="133"/>
        <end position="142"/>
    </location>
</feature>
<evidence type="ECO:0000313" key="3">
    <source>
        <dbReference type="Proteomes" id="UP000504628"/>
    </source>
</evidence>
<dbReference type="OrthoDB" id="9482075at2759"/>